<dbReference type="EMBL" id="CAFBQX010000003">
    <property type="protein sequence ID" value="CAB5072312.1"/>
    <property type="molecule type" value="Genomic_DNA"/>
</dbReference>
<evidence type="ECO:0000313" key="5">
    <source>
        <dbReference type="EMBL" id="CAB4826107.1"/>
    </source>
</evidence>
<gene>
    <name evidence="2" type="ORF">UFOPK2510_00813</name>
    <name evidence="3" type="ORF">UFOPK2718_00165</name>
    <name evidence="4" type="ORF">UFOPK2936_00739</name>
    <name evidence="5" type="ORF">UFOPK3174_00553</name>
    <name evidence="6" type="ORF">UFOPK3328_00070</name>
    <name evidence="7" type="ORF">UFOPK3779_00070</name>
    <name evidence="8" type="ORF">UFOPK3913_00096</name>
    <name evidence="1" type="ORF">UFOPK4107_00569</name>
    <name evidence="9" type="ORF">UFOPK4403_00757</name>
</gene>
<dbReference type="Gene3D" id="3.40.50.2000">
    <property type="entry name" value="Glycogen Phosphorylase B"/>
    <property type="match status" value="1"/>
</dbReference>
<evidence type="ECO:0000313" key="2">
    <source>
        <dbReference type="EMBL" id="CAB4692858.1"/>
    </source>
</evidence>
<evidence type="ECO:0000313" key="1">
    <source>
        <dbReference type="EMBL" id="CAB4335555.1"/>
    </source>
</evidence>
<dbReference type="AlphaFoldDB" id="A0A6J7ITU1"/>
<dbReference type="EMBL" id="CAFBOC010000001">
    <property type="protein sequence ID" value="CAB4968349.1"/>
    <property type="molecule type" value="Genomic_DNA"/>
</dbReference>
<dbReference type="EMBL" id="CAEZZW010000003">
    <property type="protein sequence ID" value="CAB4778861.1"/>
    <property type="molecule type" value="Genomic_DNA"/>
</dbReference>
<evidence type="ECO:0000313" key="9">
    <source>
        <dbReference type="EMBL" id="CAB5072312.1"/>
    </source>
</evidence>
<proteinExistence type="predicted"/>
<evidence type="ECO:0000313" key="6">
    <source>
        <dbReference type="EMBL" id="CAB4855442.1"/>
    </source>
</evidence>
<dbReference type="EMBL" id="CAEZXO010000004">
    <property type="protein sequence ID" value="CAB4692858.1"/>
    <property type="molecule type" value="Genomic_DNA"/>
</dbReference>
<protein>
    <submittedName>
        <fullName evidence="7">Unannotated protein</fullName>
    </submittedName>
</protein>
<sequence>MKREVFDVTYLSIDSIQEGVGASQILPLVLGLSKNKRKVSLITFEKSAPSPTLENLIREHGVIWTPQQFGRTGAIAGFQRLNTLRKVIPESSVIHGRSDIPTAAAVFGNLDAPILWDVRSLWSDQRRQIGTSGWNALTTRAARSLEDISAKRSSAMSTLTSAVVPILEKRHHNLPTLREVIPTCVQTSKFLPSPMPTGPITCLLSGTFNNYYDLERTRRIFLNIRKSMNLRIIWARGTESPNHNLGVGEDEVITATHEQMPSIVAKSHFGIAICKSNQQVSLAAAVPTKIGEFLASGRPVIVSEGIGDFDTLFSDSNAGLVLSEKESMSTTVLRLQNLLSDPTTPDKCRELAISHFDMEKAITKYSTLYSKMIQND</sequence>
<accession>A0A6J7ITU1</accession>
<dbReference type="EMBL" id="CAESAE010000003">
    <property type="protein sequence ID" value="CAB4335555.1"/>
    <property type="molecule type" value="Genomic_DNA"/>
</dbReference>
<evidence type="ECO:0000313" key="4">
    <source>
        <dbReference type="EMBL" id="CAB4778861.1"/>
    </source>
</evidence>
<dbReference type="EMBL" id="CAEZYM010000001">
    <property type="protein sequence ID" value="CAB4716529.1"/>
    <property type="molecule type" value="Genomic_DNA"/>
</dbReference>
<name>A0A6J7ITU1_9ZZZZ</name>
<evidence type="ECO:0000313" key="3">
    <source>
        <dbReference type="EMBL" id="CAB4716529.1"/>
    </source>
</evidence>
<organism evidence="7">
    <name type="scientific">freshwater metagenome</name>
    <dbReference type="NCBI Taxonomy" id="449393"/>
    <lineage>
        <taxon>unclassified sequences</taxon>
        <taxon>metagenomes</taxon>
        <taxon>ecological metagenomes</taxon>
    </lineage>
</organism>
<evidence type="ECO:0000313" key="8">
    <source>
        <dbReference type="EMBL" id="CAB4968349.1"/>
    </source>
</evidence>
<dbReference type="EMBL" id="CAFBNH010000001">
    <property type="protein sequence ID" value="CAB4934216.1"/>
    <property type="molecule type" value="Genomic_DNA"/>
</dbReference>
<reference evidence="7" key="1">
    <citation type="submission" date="2020-05" db="EMBL/GenBank/DDBJ databases">
        <authorList>
            <person name="Chiriac C."/>
            <person name="Salcher M."/>
            <person name="Ghai R."/>
            <person name="Kavagutti S V."/>
        </authorList>
    </citation>
    <scope>NUCLEOTIDE SEQUENCE</scope>
</reference>
<dbReference type="EMBL" id="CAFBLD010000001">
    <property type="protein sequence ID" value="CAB4855442.1"/>
    <property type="molecule type" value="Genomic_DNA"/>
</dbReference>
<dbReference type="SUPFAM" id="SSF53756">
    <property type="entry name" value="UDP-Glycosyltransferase/glycogen phosphorylase"/>
    <property type="match status" value="1"/>
</dbReference>
<evidence type="ECO:0000313" key="7">
    <source>
        <dbReference type="EMBL" id="CAB4934216.1"/>
    </source>
</evidence>
<dbReference type="EMBL" id="CAFABH010000007">
    <property type="protein sequence ID" value="CAB4826107.1"/>
    <property type="molecule type" value="Genomic_DNA"/>
</dbReference>